<reference evidence="16 17" key="1">
    <citation type="journal article" date="2019" name="Sci. Rep.">
        <title>Comparative genomics of chytrid fungi reveal insights into the obligate biotrophic and pathogenic lifestyle of Synchytrium endobioticum.</title>
        <authorList>
            <person name="van de Vossenberg B.T.L.H."/>
            <person name="Warris S."/>
            <person name="Nguyen H.D.T."/>
            <person name="van Gent-Pelzer M.P.E."/>
            <person name="Joly D.L."/>
            <person name="van de Geest H.C."/>
            <person name="Bonants P.J.M."/>
            <person name="Smith D.S."/>
            <person name="Levesque C.A."/>
            <person name="van der Lee T.A.J."/>
        </authorList>
    </citation>
    <scope>NUCLEOTIDE SEQUENCE [LARGE SCALE GENOMIC DNA]</scope>
    <source>
        <strain evidence="16 17">MB42</strain>
    </source>
</reference>
<feature type="compositionally biased region" description="Basic and acidic residues" evidence="14">
    <location>
        <begin position="609"/>
        <end position="624"/>
    </location>
</feature>
<dbReference type="GO" id="GO:0005739">
    <property type="term" value="C:mitochondrion"/>
    <property type="evidence" value="ECO:0007669"/>
    <property type="project" value="TreeGrafter"/>
</dbReference>
<feature type="compositionally biased region" description="Basic and acidic residues" evidence="14">
    <location>
        <begin position="779"/>
        <end position="803"/>
    </location>
</feature>
<dbReference type="CDD" id="cd03703">
    <property type="entry name" value="aeIF5B_II"/>
    <property type="match status" value="1"/>
</dbReference>
<dbReference type="EC" id="3.6.5.3" evidence="3"/>
<dbReference type="PROSITE" id="PS51722">
    <property type="entry name" value="G_TR_2"/>
    <property type="match status" value="1"/>
</dbReference>
<dbReference type="PANTHER" id="PTHR43381:SF4">
    <property type="entry name" value="EUKARYOTIC TRANSLATION INITIATION FACTOR 5B"/>
    <property type="match status" value="1"/>
</dbReference>
<keyword evidence="8" id="KW-0547">Nucleotide-binding</keyword>
<keyword evidence="11" id="KW-0342">GTP-binding</keyword>
<dbReference type="NCBIfam" id="NF003078">
    <property type="entry name" value="PRK04004.1"/>
    <property type="match status" value="1"/>
</dbReference>
<dbReference type="Gene3D" id="3.40.50.10050">
    <property type="entry name" value="Translation initiation factor IF- 2, domain 3"/>
    <property type="match status" value="1"/>
</dbReference>
<dbReference type="Pfam" id="PF14578">
    <property type="entry name" value="GTP_EFTU_D4"/>
    <property type="match status" value="1"/>
</dbReference>
<feature type="compositionally biased region" description="Basic and acidic residues" evidence="14">
    <location>
        <begin position="688"/>
        <end position="704"/>
    </location>
</feature>
<dbReference type="CDD" id="cd01887">
    <property type="entry name" value="IF2_eIF5B"/>
    <property type="match status" value="1"/>
</dbReference>
<dbReference type="Gene3D" id="3.40.50.300">
    <property type="entry name" value="P-loop containing nucleotide triphosphate hydrolases"/>
    <property type="match status" value="1"/>
</dbReference>
<feature type="compositionally biased region" description="Basic residues" evidence="14">
    <location>
        <begin position="439"/>
        <end position="448"/>
    </location>
</feature>
<keyword evidence="6" id="KW-0396">Initiation factor</keyword>
<dbReference type="VEuPathDB" id="FungiDB:SeMB42_g01457"/>
<feature type="region of interest" description="Disordered" evidence="14">
    <location>
        <begin position="563"/>
        <end position="624"/>
    </location>
</feature>
<feature type="region of interest" description="Disordered" evidence="14">
    <location>
        <begin position="334"/>
        <end position="521"/>
    </location>
</feature>
<dbReference type="InterPro" id="IPR009000">
    <property type="entry name" value="Transl_B-barrel_sf"/>
</dbReference>
<dbReference type="InterPro" id="IPR005225">
    <property type="entry name" value="Small_GTP-bd"/>
</dbReference>
<accession>A0A507DL99</accession>
<dbReference type="InterPro" id="IPR029459">
    <property type="entry name" value="EFTU-type"/>
</dbReference>
<feature type="compositionally biased region" description="Polar residues" evidence="14">
    <location>
        <begin position="335"/>
        <end position="344"/>
    </location>
</feature>
<feature type="compositionally biased region" description="Low complexity" evidence="14">
    <location>
        <begin position="396"/>
        <end position="408"/>
    </location>
</feature>
<evidence type="ECO:0000256" key="5">
    <source>
        <dbReference type="ARBA" id="ARBA00022490"/>
    </source>
</evidence>
<evidence type="ECO:0000256" key="8">
    <source>
        <dbReference type="ARBA" id="ARBA00022741"/>
    </source>
</evidence>
<dbReference type="InterPro" id="IPR000795">
    <property type="entry name" value="T_Tr_GTP-bd_dom"/>
</dbReference>
<feature type="compositionally biased region" description="Low complexity" evidence="14">
    <location>
        <begin position="10"/>
        <end position="19"/>
    </location>
</feature>
<feature type="compositionally biased region" description="Basic and acidic residues" evidence="14">
    <location>
        <begin position="449"/>
        <end position="458"/>
    </location>
</feature>
<name>A0A507DL99_9FUNG</name>
<evidence type="ECO:0000259" key="15">
    <source>
        <dbReference type="PROSITE" id="PS51722"/>
    </source>
</evidence>
<dbReference type="InterPro" id="IPR023115">
    <property type="entry name" value="TIF_IF2_dom3"/>
</dbReference>
<organism evidence="16 17">
    <name type="scientific">Synchytrium endobioticum</name>
    <dbReference type="NCBI Taxonomy" id="286115"/>
    <lineage>
        <taxon>Eukaryota</taxon>
        <taxon>Fungi</taxon>
        <taxon>Fungi incertae sedis</taxon>
        <taxon>Chytridiomycota</taxon>
        <taxon>Chytridiomycota incertae sedis</taxon>
        <taxon>Chytridiomycetes</taxon>
        <taxon>Synchytriales</taxon>
        <taxon>Synchytriaceae</taxon>
        <taxon>Synchytrium</taxon>
    </lineage>
</organism>
<protein>
    <recommendedName>
        <fullName evidence="4">Eukaryotic translation initiation factor 5B</fullName>
        <ecNumber evidence="3">3.6.5.3</ecNumber>
    </recommendedName>
    <alternativeName>
        <fullName evidence="12">Translation initiation factor IF-2</fullName>
    </alternativeName>
</protein>
<dbReference type="InterPro" id="IPR036925">
    <property type="entry name" value="TIF_IF2_dom3_sf"/>
</dbReference>
<dbReference type="InterPro" id="IPR015760">
    <property type="entry name" value="TIF_IF2"/>
</dbReference>
<dbReference type="GO" id="GO:0005525">
    <property type="term" value="F:GTP binding"/>
    <property type="evidence" value="ECO:0007669"/>
    <property type="project" value="UniProtKB-KW"/>
</dbReference>
<evidence type="ECO:0000256" key="9">
    <source>
        <dbReference type="ARBA" id="ARBA00022801"/>
    </source>
</evidence>
<evidence type="ECO:0000256" key="4">
    <source>
        <dbReference type="ARBA" id="ARBA00013824"/>
    </source>
</evidence>
<evidence type="ECO:0000256" key="6">
    <source>
        <dbReference type="ARBA" id="ARBA00022540"/>
    </source>
</evidence>
<evidence type="ECO:0000256" key="11">
    <source>
        <dbReference type="ARBA" id="ARBA00023134"/>
    </source>
</evidence>
<sequence length="1404" mass="155924">MLLVLRSEQRPQPSRTPSPSRREQVAQDRKRAELALKHDDQYYEDLKEFRDTFAALFVCDGATIPELPPDLPPSQFPIVADVDDDSLTLDDRYLYTGFFRVNSRLQPMPSKRPPPLDLEGYKDEVISRAKDYLDDDLMVKVSIPSDYVDPSKRIYVAHRRRSFDPADSVNIESFMRRGMEYASIKPFGFIAYLCCEKSGVHVTRALRNTSSRLERNGCRHSPVLLTKVSFQHYLNDRSFTDMAPKKKSAKKPTAKPRCDDDVDITFDDIPIANEAAIEAKSTANEYNVDEDGNDLGGLMALVAKSAGRGKKNKKPRHEDDEEDAAEILAKLEAESNTTHQTSPKPSTPATPQPLPQRDNTEDDQAAAGADIRIKSKKEKEREKKERQKLAKKSEAAVKAASSSPADAKVNITTSTPPAPSLQALADSDSGEEDTTSAAPKKKKKSKKKAAGEKDESKPAPKRKGPAALGALKELLAAKKAAEEEARRQEEEERKRIEDEQRRLEEEERVREEAKRLKKEREKAKIEELKKAGLYLTPAEREKKRQQELKLQQMIAAGHKVAALEEKVEGEAKKRVVYSSKKKQRSAKKEEVPSASPSTPARAEPVEDLDSSKQEEVRELQVKDEADIKRAAIEAAARAAVVAETAWELGGPFQSVVDKGNPNQESWDAESEDEDTSANGGKVSCDAESTEKPELVEVVRAEDGVKPAAAVSSEKSLAETKETNGNKCGTEQGIKENIVITASNPVRKPAPLPEEEADTSEDEESDEDEGEADGETATQKQERLRREQAAARKKQRHEEALAARSKDNLRSPICCILGHVDTGKTKLLDKIRQTNVQEGEAGGITQQIGATYFPLDAIETKTALMRAEGEPSKYKIPGLLIIDTPGHESFTNLRSRGSSLCNIAILVVDIVHGLEPQTIESIGLLKQRKTPFIVALNKIDRMFDWKPMPNYPVRESLKQQPKHAVKEFEDRVRQTQIAFAEQGFNACLYYENPDTRRNVSFVPTSAITGEGIPDLLNLIVEQTQTRLSGALMYLSELECTVLEVKVIEGFGTTIDVILSNGILNEGDKIVLCGLNGPIVTNIRALLTPQPMKELRVKSQYVHHKEIKAAMGVKIAAPDLEKAIAGSRLLVCGPDDDEEELKSDVMEDLTDLYEHIDKSGKGGVCVQASTLGSLEALLVFLKQMAIPVSGINIGPVFKKDIIRAGVMLEKKREYAQLLAFDVPVDRDAQELAEEMGVKIFKADIIYHLFDQFTAFMKEVQEQKKRDDAPAAVFPCHVRMVQGAIFNKRNPIIIGMDVLDGTLRIGTPIVAVDADGQITKLGRVTGIELNHKSREIVKKGEPSVAVKIDGASYETPKMYGRHFTDKDNFYSEVTRQSIDVLKTTFKNDVSPDEWKLVVKLKKILKIV</sequence>
<evidence type="ECO:0000256" key="13">
    <source>
        <dbReference type="ARBA" id="ARBA00048107"/>
    </source>
</evidence>
<dbReference type="FunFam" id="3.40.50.300:FF:000112">
    <property type="entry name" value="Eukaryotic translation initiation factor 5B"/>
    <property type="match status" value="1"/>
</dbReference>
<dbReference type="GO" id="GO:0046872">
    <property type="term" value="F:metal ion binding"/>
    <property type="evidence" value="ECO:0007669"/>
    <property type="project" value="UniProtKB-KW"/>
</dbReference>
<evidence type="ECO:0000256" key="3">
    <source>
        <dbReference type="ARBA" id="ARBA00011986"/>
    </source>
</evidence>
<dbReference type="SUPFAM" id="SSF52156">
    <property type="entry name" value="Initiation factor IF2/eIF5b, domain 3"/>
    <property type="match status" value="1"/>
</dbReference>
<dbReference type="Pfam" id="PF11987">
    <property type="entry name" value="IF-2"/>
    <property type="match status" value="1"/>
</dbReference>
<feature type="compositionally biased region" description="Acidic residues" evidence="14">
    <location>
        <begin position="666"/>
        <end position="675"/>
    </location>
</feature>
<feature type="region of interest" description="Disordered" evidence="14">
    <location>
        <begin position="649"/>
        <end position="803"/>
    </location>
</feature>
<keyword evidence="10" id="KW-0648">Protein biosynthesis</keyword>
<dbReference type="Pfam" id="PF00009">
    <property type="entry name" value="GTP_EFTU"/>
    <property type="match status" value="1"/>
</dbReference>
<evidence type="ECO:0000256" key="10">
    <source>
        <dbReference type="ARBA" id="ARBA00022917"/>
    </source>
</evidence>
<feature type="compositionally biased region" description="Acidic residues" evidence="14">
    <location>
        <begin position="752"/>
        <end position="773"/>
    </location>
</feature>
<feature type="compositionally biased region" description="Basic and acidic residues" evidence="14">
    <location>
        <begin position="475"/>
        <end position="521"/>
    </location>
</feature>
<dbReference type="SUPFAM" id="SSF50447">
    <property type="entry name" value="Translation proteins"/>
    <property type="match status" value="1"/>
</dbReference>
<comment type="similarity">
    <text evidence="2">Belongs to the TRAFAC class translation factor GTPase superfamily. Classic translation factor GTPase family. IF-2 subfamily.</text>
</comment>
<comment type="subcellular location">
    <subcellularLocation>
        <location evidence="1">Cytoplasm</location>
    </subcellularLocation>
</comment>
<keyword evidence="17" id="KW-1185">Reference proteome</keyword>
<dbReference type="PRINTS" id="PR00315">
    <property type="entry name" value="ELONGATNFCT"/>
</dbReference>
<evidence type="ECO:0000256" key="1">
    <source>
        <dbReference type="ARBA" id="ARBA00004496"/>
    </source>
</evidence>
<evidence type="ECO:0000256" key="7">
    <source>
        <dbReference type="ARBA" id="ARBA00022723"/>
    </source>
</evidence>
<comment type="caution">
    <text evidence="16">The sequence shown here is derived from an EMBL/GenBank/DDBJ whole genome shotgun (WGS) entry which is preliminary data.</text>
</comment>
<dbReference type="GO" id="GO:0003924">
    <property type="term" value="F:GTPase activity"/>
    <property type="evidence" value="ECO:0007669"/>
    <property type="project" value="InterPro"/>
</dbReference>
<evidence type="ECO:0000313" key="16">
    <source>
        <dbReference type="EMBL" id="TPX52403.1"/>
    </source>
</evidence>
<proteinExistence type="inferred from homology"/>
<keyword evidence="7" id="KW-0479">Metal-binding</keyword>
<keyword evidence="9" id="KW-0378">Hydrolase</keyword>
<evidence type="ECO:0000313" key="17">
    <source>
        <dbReference type="Proteomes" id="UP000317494"/>
    </source>
</evidence>
<dbReference type="FunFam" id="2.40.30.10:FF:000013">
    <property type="entry name" value="eukaryotic translation initiation factor 5B"/>
    <property type="match status" value="1"/>
</dbReference>
<evidence type="ECO:0000256" key="14">
    <source>
        <dbReference type="SAM" id="MobiDB-lite"/>
    </source>
</evidence>
<dbReference type="FunFam" id="2.40.30.10:FF:000026">
    <property type="entry name" value="Eukaryotic translation initiation factor 5B"/>
    <property type="match status" value="1"/>
</dbReference>
<dbReference type="Proteomes" id="UP000317494">
    <property type="component" value="Unassembled WGS sequence"/>
</dbReference>
<gene>
    <name evidence="16" type="ORF">SeMB42_g01457</name>
</gene>
<dbReference type="SUPFAM" id="SSF52540">
    <property type="entry name" value="P-loop containing nucleoside triphosphate hydrolases"/>
    <property type="match status" value="1"/>
</dbReference>
<dbReference type="InterPro" id="IPR027417">
    <property type="entry name" value="P-loop_NTPase"/>
</dbReference>
<dbReference type="FunFam" id="3.40.50.10050:FF:000002">
    <property type="entry name" value="Eukaryotic translation initiation factor 5B"/>
    <property type="match status" value="1"/>
</dbReference>
<feature type="domain" description="Tr-type G" evidence="15">
    <location>
        <begin position="808"/>
        <end position="1027"/>
    </location>
</feature>
<evidence type="ECO:0000256" key="12">
    <source>
        <dbReference type="ARBA" id="ARBA00032478"/>
    </source>
</evidence>
<feature type="compositionally biased region" description="Basic and acidic residues" evidence="14">
    <location>
        <begin position="563"/>
        <end position="573"/>
    </location>
</feature>
<dbReference type="PANTHER" id="PTHR43381">
    <property type="entry name" value="TRANSLATION INITIATION FACTOR IF-2-RELATED"/>
    <property type="match status" value="1"/>
</dbReference>
<dbReference type="STRING" id="286115.A0A507DL99"/>
<feature type="region of interest" description="Disordered" evidence="14">
    <location>
        <begin position="1"/>
        <end position="30"/>
    </location>
</feature>
<dbReference type="NCBIfam" id="TIGR00231">
    <property type="entry name" value="small_GTP"/>
    <property type="match status" value="1"/>
</dbReference>
<feature type="compositionally biased region" description="Basic and acidic residues" evidence="14">
    <location>
        <begin position="20"/>
        <end position="30"/>
    </location>
</feature>
<evidence type="ECO:0000256" key="2">
    <source>
        <dbReference type="ARBA" id="ARBA00007733"/>
    </source>
</evidence>
<dbReference type="EMBL" id="QEAN01000037">
    <property type="protein sequence ID" value="TPX52403.1"/>
    <property type="molecule type" value="Genomic_DNA"/>
</dbReference>
<comment type="catalytic activity">
    <reaction evidence="13">
        <text>GTP + H2O = GDP + phosphate + H(+)</text>
        <dbReference type="Rhea" id="RHEA:19669"/>
        <dbReference type="ChEBI" id="CHEBI:15377"/>
        <dbReference type="ChEBI" id="CHEBI:15378"/>
        <dbReference type="ChEBI" id="CHEBI:37565"/>
        <dbReference type="ChEBI" id="CHEBI:43474"/>
        <dbReference type="ChEBI" id="CHEBI:58189"/>
        <dbReference type="EC" id="3.6.5.3"/>
    </reaction>
</comment>
<dbReference type="GO" id="GO:0003743">
    <property type="term" value="F:translation initiation factor activity"/>
    <property type="evidence" value="ECO:0007669"/>
    <property type="project" value="UniProtKB-KW"/>
</dbReference>
<dbReference type="Gene3D" id="2.40.30.10">
    <property type="entry name" value="Translation factors"/>
    <property type="match status" value="2"/>
</dbReference>
<feature type="compositionally biased region" description="Basic and acidic residues" evidence="14">
    <location>
        <begin position="371"/>
        <end position="395"/>
    </location>
</feature>
<feature type="compositionally biased region" description="Pro residues" evidence="14">
    <location>
        <begin position="345"/>
        <end position="354"/>
    </location>
</feature>
<keyword evidence="5" id="KW-0963">Cytoplasm</keyword>